<gene>
    <name evidence="7" type="ORF">N7532_009749</name>
</gene>
<evidence type="ECO:0000256" key="6">
    <source>
        <dbReference type="SAM" id="MobiDB-lite"/>
    </source>
</evidence>
<dbReference type="AlphaFoldDB" id="A0A9W9ENA4"/>
<comment type="subcellular location">
    <subcellularLocation>
        <location evidence="1">Nucleus</location>
    </subcellularLocation>
</comment>
<keyword evidence="5" id="KW-0539">Nucleus</keyword>
<evidence type="ECO:0000313" key="8">
    <source>
        <dbReference type="Proteomes" id="UP001149074"/>
    </source>
</evidence>
<evidence type="ECO:0000256" key="1">
    <source>
        <dbReference type="ARBA" id="ARBA00004123"/>
    </source>
</evidence>
<reference evidence="7" key="1">
    <citation type="submission" date="2022-11" db="EMBL/GenBank/DDBJ databases">
        <authorList>
            <person name="Petersen C."/>
        </authorList>
    </citation>
    <scope>NUCLEOTIDE SEQUENCE</scope>
    <source>
        <strain evidence="7">IBT 30761</strain>
    </source>
</reference>
<accession>A0A9W9ENA4</accession>
<dbReference type="RefSeq" id="XP_056469656.1">
    <property type="nucleotide sequence ID" value="XM_056622240.1"/>
</dbReference>
<organism evidence="7 8">
    <name type="scientific">Penicillium argentinense</name>
    <dbReference type="NCBI Taxonomy" id="1131581"/>
    <lineage>
        <taxon>Eukaryota</taxon>
        <taxon>Fungi</taxon>
        <taxon>Dikarya</taxon>
        <taxon>Ascomycota</taxon>
        <taxon>Pezizomycotina</taxon>
        <taxon>Eurotiomycetes</taxon>
        <taxon>Eurotiomycetidae</taxon>
        <taxon>Eurotiales</taxon>
        <taxon>Aspergillaceae</taxon>
        <taxon>Penicillium</taxon>
    </lineage>
</organism>
<dbReference type="InterPro" id="IPR052035">
    <property type="entry name" value="ZnF_BED_domain_contain"/>
</dbReference>
<feature type="compositionally biased region" description="Polar residues" evidence="6">
    <location>
        <begin position="30"/>
        <end position="39"/>
    </location>
</feature>
<keyword evidence="3" id="KW-0863">Zinc-finger</keyword>
<evidence type="ECO:0000256" key="2">
    <source>
        <dbReference type="ARBA" id="ARBA00022723"/>
    </source>
</evidence>
<keyword evidence="2" id="KW-0479">Metal-binding</keyword>
<dbReference type="GO" id="GO:0008270">
    <property type="term" value="F:zinc ion binding"/>
    <property type="evidence" value="ECO:0007669"/>
    <property type="project" value="UniProtKB-KW"/>
</dbReference>
<keyword evidence="4" id="KW-0862">Zinc</keyword>
<dbReference type="InterPro" id="IPR012337">
    <property type="entry name" value="RNaseH-like_sf"/>
</dbReference>
<sequence length="401" mass="45259">MRTRQKRPTYRVLNDESDGKFLPDDRTDQTNEPSELPNNLTHTLPACQESVEILANIPDCELLPSESVSQVVVSQESSTDADTSITSHYREKLLEFAELQGIHSGENLAIAVENMLIELSLKDKLISITGDNASNNEAMASELFFSLSDRPSVEEAMPAPLYRSLDSYISCLAHVLNLIVKNILPNLGSGTMEQAQVACDCLQAGNSITDHSAIGILRVLALWINRSPQRRQKWKEVCRLNNLPDKFVAYDVTTRWNSTFRMVDDGLKSRQQVNKFLNLQEKLPPFTLQDWSRLEQIHTVLHKFNELTLFISKRNPQISLAVPIYYELHELLDDVREGNDGNAGTIILETIRTHLHQVYAASNPEHDAAASQSTSLQHSDVESRMLKKLQVRDPPLSDIYK</sequence>
<comment type="caution">
    <text evidence="7">The sequence shown here is derived from an EMBL/GenBank/DDBJ whole genome shotgun (WGS) entry which is preliminary data.</text>
</comment>
<dbReference type="PANTHER" id="PTHR46481">
    <property type="entry name" value="ZINC FINGER BED DOMAIN-CONTAINING PROTEIN 4"/>
    <property type="match status" value="1"/>
</dbReference>
<dbReference type="PANTHER" id="PTHR46481:SF10">
    <property type="entry name" value="ZINC FINGER BED DOMAIN-CONTAINING PROTEIN 39"/>
    <property type="match status" value="1"/>
</dbReference>
<evidence type="ECO:0000256" key="3">
    <source>
        <dbReference type="ARBA" id="ARBA00022771"/>
    </source>
</evidence>
<feature type="compositionally biased region" description="Basic and acidic residues" evidence="6">
    <location>
        <begin position="13"/>
        <end position="29"/>
    </location>
</feature>
<proteinExistence type="predicted"/>
<dbReference type="SUPFAM" id="SSF53098">
    <property type="entry name" value="Ribonuclease H-like"/>
    <property type="match status" value="1"/>
</dbReference>
<evidence type="ECO:0000256" key="4">
    <source>
        <dbReference type="ARBA" id="ARBA00022833"/>
    </source>
</evidence>
<feature type="region of interest" description="Disordered" evidence="6">
    <location>
        <begin position="1"/>
        <end position="39"/>
    </location>
</feature>
<name>A0A9W9ENA4_9EURO</name>
<dbReference type="EMBL" id="JAPQKI010000010">
    <property type="protein sequence ID" value="KAJ5084978.1"/>
    <property type="molecule type" value="Genomic_DNA"/>
</dbReference>
<dbReference type="OrthoDB" id="2976890at2759"/>
<dbReference type="Proteomes" id="UP001149074">
    <property type="component" value="Unassembled WGS sequence"/>
</dbReference>
<keyword evidence="8" id="KW-1185">Reference proteome</keyword>
<protein>
    <submittedName>
        <fullName evidence="7">Uncharacterized protein</fullName>
    </submittedName>
</protein>
<dbReference type="GeneID" id="81361219"/>
<evidence type="ECO:0000313" key="7">
    <source>
        <dbReference type="EMBL" id="KAJ5084978.1"/>
    </source>
</evidence>
<evidence type="ECO:0000256" key="5">
    <source>
        <dbReference type="ARBA" id="ARBA00023242"/>
    </source>
</evidence>
<dbReference type="GO" id="GO:0005634">
    <property type="term" value="C:nucleus"/>
    <property type="evidence" value="ECO:0007669"/>
    <property type="project" value="UniProtKB-SubCell"/>
</dbReference>
<reference evidence="7" key="2">
    <citation type="journal article" date="2023" name="IMA Fungus">
        <title>Comparative genomic study of the Penicillium genus elucidates a diverse pangenome and 15 lateral gene transfer events.</title>
        <authorList>
            <person name="Petersen C."/>
            <person name="Sorensen T."/>
            <person name="Nielsen M.R."/>
            <person name="Sondergaard T.E."/>
            <person name="Sorensen J.L."/>
            <person name="Fitzpatrick D.A."/>
            <person name="Frisvad J.C."/>
            <person name="Nielsen K.L."/>
        </authorList>
    </citation>
    <scope>NUCLEOTIDE SEQUENCE</scope>
    <source>
        <strain evidence="7">IBT 30761</strain>
    </source>
</reference>